<reference evidence="1" key="1">
    <citation type="submission" date="2021-01" db="EMBL/GenBank/DDBJ databases">
        <authorList>
            <consortium name="Genoscope - CEA"/>
            <person name="William W."/>
        </authorList>
    </citation>
    <scope>NUCLEOTIDE SEQUENCE</scope>
</reference>
<protein>
    <submittedName>
        <fullName evidence="1">Uncharacterized protein</fullName>
    </submittedName>
</protein>
<evidence type="ECO:0000313" key="2">
    <source>
        <dbReference type="Proteomes" id="UP000683925"/>
    </source>
</evidence>
<comment type="caution">
    <text evidence="1">The sequence shown here is derived from an EMBL/GenBank/DDBJ whole genome shotgun (WGS) entry which is preliminary data.</text>
</comment>
<dbReference type="AlphaFoldDB" id="A0A8S1WWG7"/>
<keyword evidence="2" id="KW-1185">Reference proteome</keyword>
<gene>
    <name evidence="1" type="ORF">POCTA_138.1.T0960177</name>
</gene>
<evidence type="ECO:0000313" key="1">
    <source>
        <dbReference type="EMBL" id="CAD8190126.1"/>
    </source>
</evidence>
<sequence>MNSRQEVGSRNQKIFVKIHCLDQIIYCSKNLFKISILISILNKQHFSCLILKTIPQNAIFKYCTIIIIIQLNNNELIIYILQNDTIKNYRKSRRFLFFYESLSSYITSSLPQEFREEQKLLCQKSVDNLDSRLYNAINFWKASWNNSRQSKEEGLICGKCHLINVQQIEKLKETIIQLKSKINMQLDEFIQKTTEWVQI</sequence>
<name>A0A8S1WWG7_PAROT</name>
<organism evidence="1 2">
    <name type="scientific">Paramecium octaurelia</name>
    <dbReference type="NCBI Taxonomy" id="43137"/>
    <lineage>
        <taxon>Eukaryota</taxon>
        <taxon>Sar</taxon>
        <taxon>Alveolata</taxon>
        <taxon>Ciliophora</taxon>
        <taxon>Intramacronucleata</taxon>
        <taxon>Oligohymenophorea</taxon>
        <taxon>Peniculida</taxon>
        <taxon>Parameciidae</taxon>
        <taxon>Paramecium</taxon>
    </lineage>
</organism>
<dbReference type="EMBL" id="CAJJDP010000095">
    <property type="protein sequence ID" value="CAD8190126.1"/>
    <property type="molecule type" value="Genomic_DNA"/>
</dbReference>
<accession>A0A8S1WWG7</accession>
<dbReference type="Proteomes" id="UP000683925">
    <property type="component" value="Unassembled WGS sequence"/>
</dbReference>
<proteinExistence type="predicted"/>